<dbReference type="EMBL" id="JAYWMA010000011">
    <property type="protein sequence ID" value="MEX3529283.1"/>
    <property type="molecule type" value="Genomic_DNA"/>
</dbReference>
<feature type="transmembrane region" description="Helical" evidence="8">
    <location>
        <begin position="12"/>
        <end position="35"/>
    </location>
</feature>
<gene>
    <name evidence="9" type="ORF">VVR64_09480</name>
</gene>
<dbReference type="Pfam" id="PF01032">
    <property type="entry name" value="FecCD"/>
    <property type="match status" value="1"/>
</dbReference>
<protein>
    <submittedName>
        <fullName evidence="9">Iron ABC transporter permease</fullName>
    </submittedName>
</protein>
<keyword evidence="4" id="KW-1003">Cell membrane</keyword>
<evidence type="ECO:0000256" key="4">
    <source>
        <dbReference type="ARBA" id="ARBA00022475"/>
    </source>
</evidence>
<name>A0ABV3UWZ3_9CORY</name>
<feature type="transmembrane region" description="Helical" evidence="8">
    <location>
        <begin position="298"/>
        <end position="314"/>
    </location>
</feature>
<evidence type="ECO:0000256" key="3">
    <source>
        <dbReference type="ARBA" id="ARBA00022448"/>
    </source>
</evidence>
<dbReference type="InterPro" id="IPR000522">
    <property type="entry name" value="ABC_transptr_permease_BtuC"/>
</dbReference>
<feature type="transmembrane region" description="Helical" evidence="8">
    <location>
        <begin position="84"/>
        <end position="104"/>
    </location>
</feature>
<evidence type="ECO:0000256" key="2">
    <source>
        <dbReference type="ARBA" id="ARBA00007935"/>
    </source>
</evidence>
<sequence length="355" mass="36833">MSRAEVGRRRMMNSLVVVGLIAAMVVITVVAVGYGKLSIPPLTVARILWHDLMVYVGADSLAGYADWTMGERSAVTLIRAPRAILAVLVGGALAVSGAALQALFRNPLVSPDVIGVSSGAAFGGVLAILIGASSTVLITGSFLSGLVAALIVMLMGRIRTSNPILTIVLGGIVVAAFFNALVSLITYLADTYETLPSITFWLMGSFTAATWQKVLVALVPVVIGFGVVMALRWRINVLAMGDEDARALGINPGRLRVVLITAVALLTSVTVAVAGIIGWVGLVVPHLIRLVVGPDNRVVLPASFFAGGAYVVLVDTIARSLGQAEIPVGILTAMIGAPVFIGLLLHKARRGGSIA</sequence>
<reference evidence="9 10" key="1">
    <citation type="journal article" date="2024" name="Fungal Genet. Biol.">
        <title>The porcine skin microbiome exhibits broad fungal antagonism.</title>
        <authorList>
            <person name="De La Cruz K.F."/>
            <person name="Townsend E.C."/>
            <person name="Alex Cheong J.Z."/>
            <person name="Salamzade R."/>
            <person name="Liu A."/>
            <person name="Sandstrom S."/>
            <person name="Davila E."/>
            <person name="Huang L."/>
            <person name="Xu K.H."/>
            <person name="Wu S.Y."/>
            <person name="Meudt J.J."/>
            <person name="Shanmuganayagam D."/>
            <person name="Gibson A.L.F."/>
            <person name="Kalan L.R."/>
        </authorList>
    </citation>
    <scope>NUCLEOTIDE SEQUENCE [LARGE SCALE GENOMIC DNA]</scope>
    <source>
        <strain evidence="9 10">LK2569</strain>
    </source>
</reference>
<accession>A0ABV3UWZ3</accession>
<evidence type="ECO:0000256" key="6">
    <source>
        <dbReference type="ARBA" id="ARBA00022989"/>
    </source>
</evidence>
<feature type="transmembrane region" description="Helical" evidence="8">
    <location>
        <begin position="257"/>
        <end position="278"/>
    </location>
</feature>
<comment type="similarity">
    <text evidence="2">Belongs to the binding-protein-dependent transport system permease family. FecCD subfamily.</text>
</comment>
<dbReference type="PANTHER" id="PTHR30472">
    <property type="entry name" value="FERRIC ENTEROBACTIN TRANSPORT SYSTEM PERMEASE PROTEIN"/>
    <property type="match status" value="1"/>
</dbReference>
<dbReference type="CDD" id="cd06550">
    <property type="entry name" value="TM_ABC_iron-siderophores_like"/>
    <property type="match status" value="1"/>
</dbReference>
<evidence type="ECO:0000256" key="1">
    <source>
        <dbReference type="ARBA" id="ARBA00004651"/>
    </source>
</evidence>
<keyword evidence="6 8" id="KW-1133">Transmembrane helix</keyword>
<keyword evidence="7 8" id="KW-0472">Membrane</keyword>
<evidence type="ECO:0000313" key="10">
    <source>
        <dbReference type="Proteomes" id="UP001558353"/>
    </source>
</evidence>
<proteinExistence type="inferred from homology"/>
<feature type="transmembrane region" description="Helical" evidence="8">
    <location>
        <begin position="47"/>
        <end position="64"/>
    </location>
</feature>
<feature type="transmembrane region" description="Helical" evidence="8">
    <location>
        <begin position="326"/>
        <end position="345"/>
    </location>
</feature>
<dbReference type="PANTHER" id="PTHR30472:SF70">
    <property type="entry name" value="MOLYBDATE IMPORT SYSTEM PERMEASE PROTEIN MOLB"/>
    <property type="match status" value="1"/>
</dbReference>
<feature type="transmembrane region" description="Helical" evidence="8">
    <location>
        <begin position="209"/>
        <end position="231"/>
    </location>
</feature>
<dbReference type="SUPFAM" id="SSF81345">
    <property type="entry name" value="ABC transporter involved in vitamin B12 uptake, BtuC"/>
    <property type="match status" value="1"/>
</dbReference>
<feature type="transmembrane region" description="Helical" evidence="8">
    <location>
        <begin position="164"/>
        <end position="189"/>
    </location>
</feature>
<dbReference type="Proteomes" id="UP001558353">
    <property type="component" value="Unassembled WGS sequence"/>
</dbReference>
<dbReference type="Gene3D" id="1.10.3470.10">
    <property type="entry name" value="ABC transporter involved in vitamin B12 uptake, BtuC"/>
    <property type="match status" value="1"/>
</dbReference>
<feature type="transmembrane region" description="Helical" evidence="8">
    <location>
        <begin position="124"/>
        <end position="152"/>
    </location>
</feature>
<comment type="subcellular location">
    <subcellularLocation>
        <location evidence="1">Cell membrane</location>
        <topology evidence="1">Multi-pass membrane protein</topology>
    </subcellularLocation>
</comment>
<evidence type="ECO:0000256" key="7">
    <source>
        <dbReference type="ARBA" id="ARBA00023136"/>
    </source>
</evidence>
<dbReference type="InterPro" id="IPR037294">
    <property type="entry name" value="ABC_BtuC-like"/>
</dbReference>
<keyword evidence="5 8" id="KW-0812">Transmembrane</keyword>
<dbReference type="RefSeq" id="WP_368522765.1">
    <property type="nucleotide sequence ID" value="NZ_JAYWMA010000011.1"/>
</dbReference>
<organism evidence="9 10">
    <name type="scientific">Corynebacterium xerosis</name>
    <dbReference type="NCBI Taxonomy" id="1725"/>
    <lineage>
        <taxon>Bacteria</taxon>
        <taxon>Bacillati</taxon>
        <taxon>Actinomycetota</taxon>
        <taxon>Actinomycetes</taxon>
        <taxon>Mycobacteriales</taxon>
        <taxon>Corynebacteriaceae</taxon>
        <taxon>Corynebacterium</taxon>
    </lineage>
</organism>
<comment type="caution">
    <text evidence="9">The sequence shown here is derived from an EMBL/GenBank/DDBJ whole genome shotgun (WGS) entry which is preliminary data.</text>
</comment>
<evidence type="ECO:0000256" key="5">
    <source>
        <dbReference type="ARBA" id="ARBA00022692"/>
    </source>
</evidence>
<evidence type="ECO:0000313" key="9">
    <source>
        <dbReference type="EMBL" id="MEX3529283.1"/>
    </source>
</evidence>
<evidence type="ECO:0000256" key="8">
    <source>
        <dbReference type="SAM" id="Phobius"/>
    </source>
</evidence>
<keyword evidence="3" id="KW-0813">Transport</keyword>
<keyword evidence="10" id="KW-1185">Reference proteome</keyword>